<dbReference type="RefSeq" id="WP_057953582.1">
    <property type="nucleotide sequence ID" value="NZ_CP013118.1"/>
</dbReference>
<keyword evidence="2" id="KW-0004">4Fe-4S</keyword>
<evidence type="ECO:0000256" key="5">
    <source>
        <dbReference type="ARBA" id="ARBA00023004"/>
    </source>
</evidence>
<evidence type="ECO:0000256" key="6">
    <source>
        <dbReference type="ARBA" id="ARBA00023014"/>
    </source>
</evidence>
<name>A0A0S2I2D7_9BACT</name>
<dbReference type="Pfam" id="PF02906">
    <property type="entry name" value="Fe_hyd_lg_C"/>
    <property type="match status" value="1"/>
</dbReference>
<keyword evidence="1" id="KW-0813">Transport</keyword>
<dbReference type="Gene3D" id="3.30.70.20">
    <property type="match status" value="2"/>
</dbReference>
<dbReference type="NCBIfam" id="TIGR04105">
    <property type="entry name" value="FeFe_hydrog_B1"/>
    <property type="match status" value="1"/>
</dbReference>
<dbReference type="EMBL" id="CP013118">
    <property type="protein sequence ID" value="ALO16188.1"/>
    <property type="molecule type" value="Genomic_DNA"/>
</dbReference>
<keyword evidence="5" id="KW-0408">Iron</keyword>
<dbReference type="Pfam" id="PF00037">
    <property type="entry name" value="Fer4"/>
    <property type="match status" value="1"/>
</dbReference>
<feature type="domain" description="4Fe-4S ferredoxin-type" evidence="7">
    <location>
        <begin position="183"/>
        <end position="212"/>
    </location>
</feature>
<dbReference type="InterPro" id="IPR017900">
    <property type="entry name" value="4Fe4S_Fe_S_CS"/>
</dbReference>
<evidence type="ECO:0000256" key="3">
    <source>
        <dbReference type="ARBA" id="ARBA00022723"/>
    </source>
</evidence>
<dbReference type="GO" id="GO:0046872">
    <property type="term" value="F:metal ion binding"/>
    <property type="evidence" value="ECO:0007669"/>
    <property type="project" value="UniProtKB-KW"/>
</dbReference>
<dbReference type="OrthoDB" id="9798098at2"/>
<evidence type="ECO:0000313" key="9">
    <source>
        <dbReference type="Proteomes" id="UP000064893"/>
    </source>
</evidence>
<dbReference type="InterPro" id="IPR004108">
    <property type="entry name" value="Fe_hydrogenase_lsu_C"/>
</dbReference>
<evidence type="ECO:0000256" key="4">
    <source>
        <dbReference type="ARBA" id="ARBA00022982"/>
    </source>
</evidence>
<sequence length="465" mass="51354">MTPNKNNASIIRKDLLIRLYRELLNNDTANVDRIPIIIKPRGREPWRCCVYKDRAVLKYKIMSMLGYSEADEKDELTPLSWYAEHPKGTNSFYLNLIEEACSNCPPPSYVVTNLCRGCEARPCQFNCPKDAVSFQNGQAVINAESCINCGKCMRECPYNAIHYQPRPCEDVCPVDAIYQNPKGYEEIDMEKCILCGRCLQSCPFGAVIPSSDFPVVLDEMKSEIPVVAIVAPAVAGQFRTSLEKIYAAIRNVGFDEVYEVAEGAEKTASLECAELLHLQTQKEHPGLMSSCCPAWVNFVKGNKKEWNAHISETPSPMVLSAQSVKEKIPNAKVVFIGPCLAKKEEAHYSAEVDYAITFEELGALFVAAGIEVANQEADSMPEKTPEIGRGFSASGGVAHAIEKVAGQKINAHIVNGIDKISIRQMAKAVKDKKTDFFEVMCCEEGCLGGSQSLTSANEARRIIKN</sequence>
<dbReference type="EC" id="1.12.7.2" evidence="8"/>
<dbReference type="PANTHER" id="PTHR42859">
    <property type="entry name" value="OXIDOREDUCTASE"/>
    <property type="match status" value="1"/>
</dbReference>
<dbReference type="STRING" id="1307839.L21SP5_02565"/>
<organism evidence="8 9">
    <name type="scientific">Salinivirga cyanobacteriivorans</name>
    <dbReference type="NCBI Taxonomy" id="1307839"/>
    <lineage>
        <taxon>Bacteria</taxon>
        <taxon>Pseudomonadati</taxon>
        <taxon>Bacteroidota</taxon>
        <taxon>Bacteroidia</taxon>
        <taxon>Bacteroidales</taxon>
        <taxon>Salinivirgaceae</taxon>
        <taxon>Salinivirga</taxon>
    </lineage>
</organism>
<dbReference type="Pfam" id="PF25160">
    <property type="entry name" value="LdpA_Fe-S-bd"/>
    <property type="match status" value="1"/>
</dbReference>
<evidence type="ECO:0000256" key="1">
    <source>
        <dbReference type="ARBA" id="ARBA00022448"/>
    </source>
</evidence>
<dbReference type="InterPro" id="IPR057431">
    <property type="entry name" value="LdpA_Fe-S-bd"/>
</dbReference>
<evidence type="ECO:0000256" key="2">
    <source>
        <dbReference type="ARBA" id="ARBA00022485"/>
    </source>
</evidence>
<keyword evidence="8" id="KW-0560">Oxidoreductase</keyword>
<feature type="domain" description="4Fe-4S ferredoxin-type" evidence="7">
    <location>
        <begin position="137"/>
        <end position="166"/>
    </location>
</feature>
<keyword evidence="4" id="KW-0249">Electron transport</keyword>
<dbReference type="PATRIC" id="fig|1307839.3.peg.2695"/>
<keyword evidence="3" id="KW-0479">Metal-binding</keyword>
<dbReference type="PROSITE" id="PS51379">
    <property type="entry name" value="4FE4S_FER_2"/>
    <property type="match status" value="2"/>
</dbReference>
<proteinExistence type="predicted"/>
<dbReference type="InterPro" id="IPR009016">
    <property type="entry name" value="Fe_hydrogenase"/>
</dbReference>
<dbReference type="SUPFAM" id="SSF53920">
    <property type="entry name" value="Fe-only hydrogenase"/>
    <property type="match status" value="1"/>
</dbReference>
<keyword evidence="6" id="KW-0411">Iron-sulfur</keyword>
<dbReference type="PROSITE" id="PS00198">
    <property type="entry name" value="4FE4S_FER_1"/>
    <property type="match status" value="1"/>
</dbReference>
<dbReference type="InterPro" id="IPR027631">
    <property type="entry name" value="Mono_FeFe_hydrog"/>
</dbReference>
<accession>A0A0S2I2D7</accession>
<keyword evidence="9" id="KW-1185">Reference proteome</keyword>
<dbReference type="PANTHER" id="PTHR42859:SF10">
    <property type="entry name" value="DIMETHYLSULFOXIDE REDUCTASE CHAIN B"/>
    <property type="match status" value="1"/>
</dbReference>
<dbReference type="InterPro" id="IPR017896">
    <property type="entry name" value="4Fe4S_Fe-S-bd"/>
</dbReference>
<dbReference type="Proteomes" id="UP000064893">
    <property type="component" value="Chromosome"/>
</dbReference>
<dbReference type="Gene3D" id="3.40.950.10">
    <property type="entry name" value="Fe-only Hydrogenase (Larger Subunit), Chain L, domain 3"/>
    <property type="match status" value="1"/>
</dbReference>
<gene>
    <name evidence="8" type="ORF">L21SP5_02565</name>
</gene>
<dbReference type="GO" id="GO:0051539">
    <property type="term" value="F:4 iron, 4 sulfur cluster binding"/>
    <property type="evidence" value="ECO:0007669"/>
    <property type="project" value="UniProtKB-KW"/>
</dbReference>
<reference evidence="8 9" key="1">
    <citation type="submission" date="2015-11" db="EMBL/GenBank/DDBJ databases">
        <title>Description and complete genome sequence of a novel strain predominating in hypersaline microbial mats and representing a new family of the Bacteriodetes phylum.</title>
        <authorList>
            <person name="Spring S."/>
            <person name="Bunk B."/>
            <person name="Sproer C."/>
            <person name="Klenk H.-P."/>
        </authorList>
    </citation>
    <scope>NUCLEOTIDE SEQUENCE [LARGE SCALE GENOMIC DNA]</scope>
    <source>
        <strain evidence="8 9">L21-Spi-D4</strain>
    </source>
</reference>
<dbReference type="InterPro" id="IPR050294">
    <property type="entry name" value="RnfB_subfamily"/>
</dbReference>
<evidence type="ECO:0000313" key="8">
    <source>
        <dbReference type="EMBL" id="ALO16188.1"/>
    </source>
</evidence>
<evidence type="ECO:0000259" key="7">
    <source>
        <dbReference type="PROSITE" id="PS51379"/>
    </source>
</evidence>
<dbReference type="SUPFAM" id="SSF54862">
    <property type="entry name" value="4Fe-4S ferredoxins"/>
    <property type="match status" value="1"/>
</dbReference>
<dbReference type="KEGG" id="blq:L21SP5_02565"/>
<dbReference type="GO" id="GO:0008901">
    <property type="term" value="F:ferredoxin hydrogenase activity"/>
    <property type="evidence" value="ECO:0007669"/>
    <property type="project" value="UniProtKB-EC"/>
</dbReference>
<protein>
    <submittedName>
        <fullName evidence="8">Iron hydrogenase 1</fullName>
        <ecNumber evidence="8">1.12.7.2</ecNumber>
    </submittedName>
</protein>
<dbReference type="AlphaFoldDB" id="A0A0S2I2D7"/>